<feature type="region of interest" description="Disordered" evidence="1">
    <location>
        <begin position="1"/>
        <end position="36"/>
    </location>
</feature>
<evidence type="ECO:0000313" key="4">
    <source>
        <dbReference type="EMBL" id="MBB5642622.1"/>
    </source>
</evidence>
<dbReference type="InterPro" id="IPR012336">
    <property type="entry name" value="Thioredoxin-like_fold"/>
</dbReference>
<feature type="transmembrane region" description="Helical" evidence="2">
    <location>
        <begin position="40"/>
        <end position="62"/>
    </location>
</feature>
<keyword evidence="2" id="KW-0812">Transmembrane</keyword>
<dbReference type="SUPFAM" id="SSF52833">
    <property type="entry name" value="Thioredoxin-like"/>
    <property type="match status" value="1"/>
</dbReference>
<dbReference type="GO" id="GO:0016853">
    <property type="term" value="F:isomerase activity"/>
    <property type="evidence" value="ECO:0007669"/>
    <property type="project" value="UniProtKB-KW"/>
</dbReference>
<dbReference type="Pfam" id="PF13462">
    <property type="entry name" value="Thioredoxin_4"/>
    <property type="match status" value="1"/>
</dbReference>
<dbReference type="EMBL" id="JACHBQ010000001">
    <property type="protein sequence ID" value="MBB5642622.1"/>
    <property type="molecule type" value="Genomic_DNA"/>
</dbReference>
<sequence>MTSHASGQPRPTKAERREHAREQARQQRDQEEKRTKRRRVLWRGGIGLGLVAVTAVAALLIANQAGPSAAGPLNMSSDGILLGGDGTLITAARTAALAPGAKPVATDQSALTDMVKIAIYVDYLCPLCGQFESTNAAQITSWVTAGNATVELHPISVLDASSLGTKYSTRAANAAACVANFAPNSFLTVNAALLANQPAENSGGLSDAELQQVIEDAGVGDAKIADCIGNQTFATWVAAASDRALSGPLANADIEKITGTPTVLVNQVSYTGSLTDAAAFEAFVTAQTVVSDN</sequence>
<evidence type="ECO:0000259" key="3">
    <source>
        <dbReference type="Pfam" id="PF13462"/>
    </source>
</evidence>
<feature type="domain" description="Thioredoxin-like fold" evidence="3">
    <location>
        <begin position="115"/>
        <end position="277"/>
    </location>
</feature>
<evidence type="ECO:0000313" key="5">
    <source>
        <dbReference type="Proteomes" id="UP000561726"/>
    </source>
</evidence>
<proteinExistence type="predicted"/>
<dbReference type="RefSeq" id="WP_052542414.1">
    <property type="nucleotide sequence ID" value="NZ_JACHBQ010000001.1"/>
</dbReference>
<gene>
    <name evidence="4" type="ORF">BJ997_003170</name>
</gene>
<evidence type="ECO:0000256" key="2">
    <source>
        <dbReference type="SAM" id="Phobius"/>
    </source>
</evidence>
<reference evidence="4 5" key="1">
    <citation type="submission" date="2020-08" db="EMBL/GenBank/DDBJ databases">
        <title>Sequencing the genomes of 1000 actinobacteria strains.</title>
        <authorList>
            <person name="Klenk H.-P."/>
        </authorList>
    </citation>
    <scope>NUCLEOTIDE SEQUENCE [LARGE SCALE GENOMIC DNA]</scope>
    <source>
        <strain evidence="4 5">DSM 21065</strain>
    </source>
</reference>
<dbReference type="InterPro" id="IPR036249">
    <property type="entry name" value="Thioredoxin-like_sf"/>
</dbReference>
<organism evidence="4 5">
    <name type="scientific">Cryobacterium roopkundense</name>
    <dbReference type="NCBI Taxonomy" id="1001240"/>
    <lineage>
        <taxon>Bacteria</taxon>
        <taxon>Bacillati</taxon>
        <taxon>Actinomycetota</taxon>
        <taxon>Actinomycetes</taxon>
        <taxon>Micrococcales</taxon>
        <taxon>Microbacteriaceae</taxon>
        <taxon>Cryobacterium</taxon>
    </lineage>
</organism>
<feature type="compositionally biased region" description="Basic and acidic residues" evidence="1">
    <location>
        <begin position="12"/>
        <end position="34"/>
    </location>
</feature>
<comment type="caution">
    <text evidence="4">The sequence shown here is derived from an EMBL/GenBank/DDBJ whole genome shotgun (WGS) entry which is preliminary data.</text>
</comment>
<dbReference type="Gene3D" id="3.40.30.10">
    <property type="entry name" value="Glutaredoxin"/>
    <property type="match status" value="1"/>
</dbReference>
<keyword evidence="4" id="KW-0413">Isomerase</keyword>
<dbReference type="Proteomes" id="UP000561726">
    <property type="component" value="Unassembled WGS sequence"/>
</dbReference>
<keyword evidence="2" id="KW-0472">Membrane</keyword>
<dbReference type="OrthoDB" id="117402at2"/>
<dbReference type="AlphaFoldDB" id="A0A7W9E4F3"/>
<protein>
    <submittedName>
        <fullName evidence="4">Protein-disulfide isomerase</fullName>
    </submittedName>
</protein>
<evidence type="ECO:0000256" key="1">
    <source>
        <dbReference type="SAM" id="MobiDB-lite"/>
    </source>
</evidence>
<accession>A0A7W9E4F3</accession>
<name>A0A7W9E4F3_9MICO</name>
<keyword evidence="2" id="KW-1133">Transmembrane helix</keyword>